<dbReference type="AlphaFoldDB" id="A0A1B1TDB0"/>
<accession>A0A1B1TDB0</accession>
<sequence>MKKQKEYSRVAFREGARLNEFRPVENKGIIREEKLKGYDS</sequence>
<name>A0A1B1TDB0_9ARCH</name>
<reference evidence="1" key="1">
    <citation type="submission" date="2014-11" db="EMBL/GenBank/DDBJ databases">
        <authorList>
            <person name="Zhu J."/>
            <person name="Qi W."/>
            <person name="Song R."/>
        </authorList>
    </citation>
    <scope>NUCLEOTIDE SEQUENCE</scope>
</reference>
<proteinExistence type="predicted"/>
<dbReference type="EMBL" id="KP211882">
    <property type="protein sequence ID" value="ANV80264.1"/>
    <property type="molecule type" value="Genomic_DNA"/>
</dbReference>
<organism evidence="1">
    <name type="scientific">uncultured Poseidoniia archaeon</name>
    <dbReference type="NCBI Taxonomy" id="1697135"/>
    <lineage>
        <taxon>Archaea</taxon>
        <taxon>Methanobacteriati</taxon>
        <taxon>Thermoplasmatota</taxon>
        <taxon>Candidatus Poseidoniia</taxon>
        <taxon>environmental samples</taxon>
    </lineage>
</organism>
<evidence type="ECO:0000313" key="1">
    <source>
        <dbReference type="EMBL" id="ANV80264.1"/>
    </source>
</evidence>
<reference evidence="1" key="2">
    <citation type="journal article" date="2015" name="ISME J.">
        <title>A new class of marine Euryarchaeota group II from the Mediterranean deep chlorophyll maximum.</title>
        <authorList>
            <person name="Martin-Cuadrado A.B."/>
            <person name="Garcia-Heredia I."/>
            <person name="Molto A.G."/>
            <person name="Lopez-Ubeda R."/>
            <person name="Kimes N."/>
            <person name="Lopez-Garcia P."/>
            <person name="Moreira D."/>
            <person name="Rodriguez-Valera F."/>
        </authorList>
    </citation>
    <scope>NUCLEOTIDE SEQUENCE</scope>
</reference>
<protein>
    <submittedName>
        <fullName evidence="1">Uncharacterized protein</fullName>
    </submittedName>
</protein>